<dbReference type="EMBL" id="DWZA01000033">
    <property type="protein sequence ID" value="HJA70715.1"/>
    <property type="molecule type" value="Genomic_DNA"/>
</dbReference>
<evidence type="ECO:0000313" key="8">
    <source>
        <dbReference type="Proteomes" id="UP000823900"/>
    </source>
</evidence>
<evidence type="ECO:0000256" key="4">
    <source>
        <dbReference type="ARBA" id="ARBA00023136"/>
    </source>
</evidence>
<protein>
    <submittedName>
        <fullName evidence="7">ABC transporter permease</fullName>
    </submittedName>
</protein>
<dbReference type="AlphaFoldDB" id="A0A9D2HH67"/>
<sequence length="374" mass="40104">MLALLLGTIALLAGKVLYGEEALERIKAGVVLPADDKVAKQAMDMLSSMDSVESICDFLYMDEEEGRKRLEEGELSVLLIVPENFIQGVMDGSNRPVRVVLSENAGIEARAFREMADAGSRTLSAAQAAIYGADEWLSVSGRSGEIPQAEADLNRFYLRYALDREIYFRERTVSAVGDLTTGEHFAICFLVMFLILGGIPLSGYFCCGKRTFYQKLKALGIGEGIGAACEILAVAFLYGLAVTVLTAAASLAIPPVKETVLRISWSGFGGILLVFLAAAAMISAVYELCGSRMSGMMAIFLGGMVMLFLSGGILPSAFLPESLRQVGGLLPGTCMIQGMERAVYAQWGAADTGRMAAVIFVSWVLAASGRRLHE</sequence>
<keyword evidence="4 5" id="KW-0472">Membrane</keyword>
<feature type="transmembrane region" description="Helical" evidence="5">
    <location>
        <begin position="265"/>
        <end position="286"/>
    </location>
</feature>
<dbReference type="Proteomes" id="UP000823900">
    <property type="component" value="Unassembled WGS sequence"/>
</dbReference>
<evidence type="ECO:0000256" key="5">
    <source>
        <dbReference type="SAM" id="Phobius"/>
    </source>
</evidence>
<organism evidence="7 8">
    <name type="scientific">Candidatus Lachnoclostridium stercoravium</name>
    <dbReference type="NCBI Taxonomy" id="2838633"/>
    <lineage>
        <taxon>Bacteria</taxon>
        <taxon>Bacillati</taxon>
        <taxon>Bacillota</taxon>
        <taxon>Clostridia</taxon>
        <taxon>Lachnospirales</taxon>
        <taxon>Lachnospiraceae</taxon>
    </lineage>
</organism>
<evidence type="ECO:0000256" key="3">
    <source>
        <dbReference type="ARBA" id="ARBA00022989"/>
    </source>
</evidence>
<reference evidence="7" key="2">
    <citation type="submission" date="2021-04" db="EMBL/GenBank/DDBJ databases">
        <authorList>
            <person name="Gilroy R."/>
        </authorList>
    </citation>
    <scope>NUCLEOTIDE SEQUENCE</scope>
    <source>
        <strain evidence="7">CHK178-16964</strain>
    </source>
</reference>
<keyword evidence="2 5" id="KW-0812">Transmembrane</keyword>
<feature type="domain" description="ABC-2 type transporter transmembrane" evidence="6">
    <location>
        <begin position="2"/>
        <end position="366"/>
    </location>
</feature>
<proteinExistence type="predicted"/>
<dbReference type="GO" id="GO:0016020">
    <property type="term" value="C:membrane"/>
    <property type="evidence" value="ECO:0007669"/>
    <property type="project" value="UniProtKB-SubCell"/>
</dbReference>
<dbReference type="InterPro" id="IPR013525">
    <property type="entry name" value="ABC2_TM"/>
</dbReference>
<evidence type="ECO:0000313" key="7">
    <source>
        <dbReference type="EMBL" id="HJA70715.1"/>
    </source>
</evidence>
<feature type="transmembrane region" description="Helical" evidence="5">
    <location>
        <begin position="227"/>
        <end position="253"/>
    </location>
</feature>
<dbReference type="GO" id="GO:0140359">
    <property type="term" value="F:ABC-type transporter activity"/>
    <property type="evidence" value="ECO:0007669"/>
    <property type="project" value="InterPro"/>
</dbReference>
<dbReference type="Pfam" id="PF12698">
    <property type="entry name" value="ABC2_membrane_3"/>
    <property type="match status" value="1"/>
</dbReference>
<feature type="transmembrane region" description="Helical" evidence="5">
    <location>
        <begin position="298"/>
        <end position="319"/>
    </location>
</feature>
<keyword evidence="3 5" id="KW-1133">Transmembrane helix</keyword>
<reference evidence="7" key="1">
    <citation type="journal article" date="2021" name="PeerJ">
        <title>Extensive microbial diversity within the chicken gut microbiome revealed by metagenomics and culture.</title>
        <authorList>
            <person name="Gilroy R."/>
            <person name="Ravi A."/>
            <person name="Getino M."/>
            <person name="Pursley I."/>
            <person name="Horton D.L."/>
            <person name="Alikhan N.F."/>
            <person name="Baker D."/>
            <person name="Gharbi K."/>
            <person name="Hall N."/>
            <person name="Watson M."/>
            <person name="Adriaenssens E.M."/>
            <person name="Foster-Nyarko E."/>
            <person name="Jarju S."/>
            <person name="Secka A."/>
            <person name="Antonio M."/>
            <person name="Oren A."/>
            <person name="Chaudhuri R.R."/>
            <person name="La Ragione R."/>
            <person name="Hildebrand F."/>
            <person name="Pallen M.J."/>
        </authorList>
    </citation>
    <scope>NUCLEOTIDE SEQUENCE</scope>
    <source>
        <strain evidence="7">CHK178-16964</strain>
    </source>
</reference>
<evidence type="ECO:0000259" key="6">
    <source>
        <dbReference type="Pfam" id="PF12698"/>
    </source>
</evidence>
<dbReference type="Gene3D" id="3.40.1710.10">
    <property type="entry name" value="abc type-2 transporter like domain"/>
    <property type="match status" value="1"/>
</dbReference>
<accession>A0A9D2HH67</accession>
<comment type="subcellular location">
    <subcellularLocation>
        <location evidence="1">Membrane</location>
        <topology evidence="1">Multi-pass membrane protein</topology>
    </subcellularLocation>
</comment>
<feature type="transmembrane region" description="Helical" evidence="5">
    <location>
        <begin position="184"/>
        <end position="206"/>
    </location>
</feature>
<evidence type="ECO:0000256" key="1">
    <source>
        <dbReference type="ARBA" id="ARBA00004141"/>
    </source>
</evidence>
<evidence type="ECO:0000256" key="2">
    <source>
        <dbReference type="ARBA" id="ARBA00022692"/>
    </source>
</evidence>
<gene>
    <name evidence="7" type="ORF">IAA07_03920</name>
</gene>
<name>A0A9D2HH67_9FIRM</name>
<comment type="caution">
    <text evidence="7">The sequence shown here is derived from an EMBL/GenBank/DDBJ whole genome shotgun (WGS) entry which is preliminary data.</text>
</comment>